<keyword evidence="3" id="KW-1185">Reference proteome</keyword>
<evidence type="ECO:0000313" key="3">
    <source>
        <dbReference type="Proteomes" id="UP000593765"/>
    </source>
</evidence>
<dbReference type="KEGG" id="hbs:IPV69_23995"/>
<dbReference type="RefSeq" id="WP_206292263.1">
    <property type="nucleotide sequence ID" value="NZ_CP063458.1"/>
</dbReference>
<feature type="chain" id="PRO_5034084301" description="Lipoprotein" evidence="1">
    <location>
        <begin position="26"/>
        <end position="97"/>
    </location>
</feature>
<sequence>MRQILAVAVLVFGILLSGCDSGATADLKKPADEVRKQAEGMSTADLEKRIGELEKVAEELKKTIGSKEPTEAQMTEISKLMEVTGIYAGELLKKKLK</sequence>
<accession>A0A7M2WUN5</accession>
<evidence type="ECO:0000313" key="2">
    <source>
        <dbReference type="EMBL" id="QOV89237.1"/>
    </source>
</evidence>
<proteinExistence type="predicted"/>
<reference evidence="2 3" key="1">
    <citation type="submission" date="2020-10" db="EMBL/GenBank/DDBJ databases">
        <title>Wide distribution of Phycisphaera-like planctomycetes from WD2101 soil group in peatlands and genome analysis of the first cultivated representative.</title>
        <authorList>
            <person name="Dedysh S.N."/>
            <person name="Beletsky A.V."/>
            <person name="Ivanova A."/>
            <person name="Kulichevskaya I.S."/>
            <person name="Suzina N.E."/>
            <person name="Philippov D.A."/>
            <person name="Rakitin A.L."/>
            <person name="Mardanov A.V."/>
            <person name="Ravin N.V."/>
        </authorList>
    </citation>
    <scope>NUCLEOTIDE SEQUENCE [LARGE SCALE GENOMIC DNA]</scope>
    <source>
        <strain evidence="2 3">M1803</strain>
    </source>
</reference>
<protein>
    <recommendedName>
        <fullName evidence="4">Lipoprotein</fullName>
    </recommendedName>
</protein>
<evidence type="ECO:0008006" key="4">
    <source>
        <dbReference type="Google" id="ProtNLM"/>
    </source>
</evidence>
<dbReference type="Proteomes" id="UP000593765">
    <property type="component" value="Chromosome"/>
</dbReference>
<keyword evidence="1" id="KW-0732">Signal</keyword>
<dbReference type="EMBL" id="CP063458">
    <property type="protein sequence ID" value="QOV89237.1"/>
    <property type="molecule type" value="Genomic_DNA"/>
</dbReference>
<feature type="signal peptide" evidence="1">
    <location>
        <begin position="1"/>
        <end position="25"/>
    </location>
</feature>
<dbReference type="PROSITE" id="PS51257">
    <property type="entry name" value="PROKAR_LIPOPROTEIN"/>
    <property type="match status" value="1"/>
</dbReference>
<evidence type="ECO:0000256" key="1">
    <source>
        <dbReference type="SAM" id="SignalP"/>
    </source>
</evidence>
<dbReference type="AlphaFoldDB" id="A0A7M2WUN5"/>
<name>A0A7M2WUN5_9BACT</name>
<organism evidence="2 3">
    <name type="scientific">Humisphaera borealis</name>
    <dbReference type="NCBI Taxonomy" id="2807512"/>
    <lineage>
        <taxon>Bacteria</taxon>
        <taxon>Pseudomonadati</taxon>
        <taxon>Planctomycetota</taxon>
        <taxon>Phycisphaerae</taxon>
        <taxon>Tepidisphaerales</taxon>
        <taxon>Tepidisphaeraceae</taxon>
        <taxon>Humisphaera</taxon>
    </lineage>
</organism>
<gene>
    <name evidence="2" type="ORF">IPV69_23995</name>
</gene>